<name>A0A917LTK5_9GAMM</name>
<dbReference type="Pfam" id="PF13673">
    <property type="entry name" value="Acetyltransf_10"/>
    <property type="match status" value="1"/>
</dbReference>
<dbReference type="PROSITE" id="PS51186">
    <property type="entry name" value="GNAT"/>
    <property type="match status" value="1"/>
</dbReference>
<dbReference type="EMBL" id="BMIY01000004">
    <property type="protein sequence ID" value="GGG56065.1"/>
    <property type="molecule type" value="Genomic_DNA"/>
</dbReference>
<dbReference type="Proteomes" id="UP000627715">
    <property type="component" value="Unassembled WGS sequence"/>
</dbReference>
<reference evidence="2" key="2">
    <citation type="submission" date="2020-09" db="EMBL/GenBank/DDBJ databases">
        <authorList>
            <person name="Sun Q."/>
            <person name="Zhou Y."/>
        </authorList>
    </citation>
    <scope>NUCLEOTIDE SEQUENCE</scope>
    <source>
        <strain evidence="2">CGMCC 1.15425</strain>
    </source>
</reference>
<organism evidence="2 3">
    <name type="scientific">Pseudohongiella nitratireducens</name>
    <dbReference type="NCBI Taxonomy" id="1768907"/>
    <lineage>
        <taxon>Bacteria</taxon>
        <taxon>Pseudomonadati</taxon>
        <taxon>Pseudomonadota</taxon>
        <taxon>Gammaproteobacteria</taxon>
        <taxon>Pseudomonadales</taxon>
        <taxon>Pseudohongiellaceae</taxon>
        <taxon>Pseudohongiella</taxon>
    </lineage>
</organism>
<dbReference type="GO" id="GO:0016747">
    <property type="term" value="F:acyltransferase activity, transferring groups other than amino-acyl groups"/>
    <property type="evidence" value="ECO:0007669"/>
    <property type="project" value="InterPro"/>
</dbReference>
<comment type="caution">
    <text evidence="2">The sequence shown here is derived from an EMBL/GenBank/DDBJ whole genome shotgun (WGS) entry which is preliminary data.</text>
</comment>
<feature type="domain" description="N-acetyltransferase" evidence="1">
    <location>
        <begin position="1"/>
        <end position="110"/>
    </location>
</feature>
<keyword evidence="3" id="KW-1185">Reference proteome</keyword>
<dbReference type="OrthoDB" id="5355033at2"/>
<dbReference type="Gene3D" id="3.40.630.30">
    <property type="match status" value="1"/>
</dbReference>
<dbReference type="AlphaFoldDB" id="A0A917LTK5"/>
<proteinExistence type="predicted"/>
<dbReference type="PANTHER" id="PTHR43451">
    <property type="entry name" value="ACETYLTRANSFERASE (GNAT) FAMILY PROTEIN"/>
    <property type="match status" value="1"/>
</dbReference>
<dbReference type="InterPro" id="IPR000182">
    <property type="entry name" value="GNAT_dom"/>
</dbReference>
<dbReference type="RefSeq" id="WP_068811027.1">
    <property type="nucleotide sequence ID" value="NZ_BMIY01000004.1"/>
</dbReference>
<dbReference type="PANTHER" id="PTHR43451:SF1">
    <property type="entry name" value="ACETYLTRANSFERASE"/>
    <property type="match status" value="1"/>
</dbReference>
<reference evidence="2" key="1">
    <citation type="journal article" date="2014" name="Int. J. Syst. Evol. Microbiol.">
        <title>Complete genome sequence of Corynebacterium casei LMG S-19264T (=DSM 44701T), isolated from a smear-ripened cheese.</title>
        <authorList>
            <consortium name="US DOE Joint Genome Institute (JGI-PGF)"/>
            <person name="Walter F."/>
            <person name="Albersmeier A."/>
            <person name="Kalinowski J."/>
            <person name="Ruckert C."/>
        </authorList>
    </citation>
    <scope>NUCLEOTIDE SEQUENCE</scope>
    <source>
        <strain evidence="2">CGMCC 1.15425</strain>
    </source>
</reference>
<evidence type="ECO:0000259" key="1">
    <source>
        <dbReference type="PROSITE" id="PS51186"/>
    </source>
</evidence>
<accession>A0A917LTK5</accession>
<dbReference type="InterPro" id="IPR052564">
    <property type="entry name" value="N-acetyltrans/Recomb-assoc"/>
</dbReference>
<dbReference type="CDD" id="cd04301">
    <property type="entry name" value="NAT_SF"/>
    <property type="match status" value="1"/>
</dbReference>
<evidence type="ECO:0000313" key="3">
    <source>
        <dbReference type="Proteomes" id="UP000627715"/>
    </source>
</evidence>
<dbReference type="InterPro" id="IPR016181">
    <property type="entry name" value="Acyl_CoA_acyltransferase"/>
</dbReference>
<protein>
    <recommendedName>
        <fullName evidence="1">N-acetyltransferase domain-containing protein</fullName>
    </recommendedName>
</protein>
<sequence length="110" mass="12503">MLAQRWKWQQLTKNKPYIASIDGQIAGYADLQDDGYIDHFFVSARHQSQSVATALMDTLLNTGAGHERLYAHVSITARPFFERKGFAVVSESVVVRDGVELKNYIMERNL</sequence>
<gene>
    <name evidence="2" type="ORF">GCM10011403_11520</name>
</gene>
<evidence type="ECO:0000313" key="2">
    <source>
        <dbReference type="EMBL" id="GGG56065.1"/>
    </source>
</evidence>
<dbReference type="SUPFAM" id="SSF55729">
    <property type="entry name" value="Acyl-CoA N-acyltransferases (Nat)"/>
    <property type="match status" value="1"/>
</dbReference>